<dbReference type="InterPro" id="IPR016159">
    <property type="entry name" value="Cullin_repeat-like_dom_sf"/>
</dbReference>
<dbReference type="OrthoDB" id="1922221at2759"/>
<dbReference type="Gene3D" id="1.20.1280.170">
    <property type="entry name" value="Exocyst complex component Exo70"/>
    <property type="match status" value="1"/>
</dbReference>
<dbReference type="SUPFAM" id="SSF74788">
    <property type="entry name" value="Cullin repeat-like"/>
    <property type="match status" value="1"/>
</dbReference>
<sequence>MLKTIVSTFHTVMGSSLSLSSQSAVDTISHWRAKPDHELIFDSGRRDVRHYFEAVDRLRQPPPPPSGAPRVGFTAELVSIAMARLRHEFGAVLGRWSDSQAAAPVSTTESSFATDSTAYLFRYEEYVAHEPPNGDVVAYLRNIAQRMSSNDDVKECVDVYRRVRRNFLQGQLKRLRFEEMSSSALSTRRHTWDELRVKMESWAQVCKICVKILFEMEKKLCDQIFQGLVLVDDINSCNNYAKDLCFVGTVKDFAFSLFSFAEAIINQPYERMVKVLGVYSAFVWVLPSANALFSSELGLSIRNKCSEILSAIEHDSARMLHDFERAILNEVSISPLDNRGSVCRLTKYVTDQIAIIEQNRDLLVNLIKRAPSFDFEDIIVPRGDLGEDTNGRNFLEIHVILIVSILLKNLDSKRRAHTHSSSGLLFMANNFRHVLRRIEGSEGLRRMVGESYMAKLVEGSKAALGNFVGSACSGFESCFDDKGLYVTRCFKPRLSRSAVRRRIRDFNRAFEEFRALGLSWVVPDLEMRNELRNRLHDNLVPAYADFLDKLRSSTETSFMVKYSAENFEVLILEELFKES</sequence>
<protein>
    <recommendedName>
        <fullName evidence="3">Exocyst subunit Exo70 family protein</fullName>
    </recommendedName>
</protein>
<dbReference type="PANTHER" id="PTHR12542">
    <property type="entry name" value="EXOCYST COMPLEX PROTEIN EXO70"/>
    <property type="match status" value="1"/>
</dbReference>
<dbReference type="GO" id="GO:0006887">
    <property type="term" value="P:exocytosis"/>
    <property type="evidence" value="ECO:0007669"/>
    <property type="project" value="UniProtKB-KW"/>
</dbReference>
<evidence type="ECO:0000256" key="3">
    <source>
        <dbReference type="RuleBase" id="RU365026"/>
    </source>
</evidence>
<comment type="function">
    <text evidence="3">Component of the exocyst complex.</text>
</comment>
<dbReference type="InterPro" id="IPR046364">
    <property type="entry name" value="Exo70_C"/>
</dbReference>
<evidence type="ECO:0000313" key="6">
    <source>
        <dbReference type="Proteomes" id="UP000325081"/>
    </source>
</evidence>
<evidence type="ECO:0000259" key="4">
    <source>
        <dbReference type="Pfam" id="PF03081"/>
    </source>
</evidence>
<comment type="similarity">
    <text evidence="1 3">Belongs to the EXO70 family.</text>
</comment>
<dbReference type="InterPro" id="IPR004140">
    <property type="entry name" value="Exo70"/>
</dbReference>
<keyword evidence="3" id="KW-0653">Protein transport</keyword>
<evidence type="ECO:0000256" key="2">
    <source>
        <dbReference type="ARBA" id="ARBA00022448"/>
    </source>
</evidence>
<gene>
    <name evidence="5" type="ORF">STAS_31138</name>
</gene>
<dbReference type="Pfam" id="PF03081">
    <property type="entry name" value="Exo70_C"/>
    <property type="match status" value="1"/>
</dbReference>
<comment type="caution">
    <text evidence="5">The sequence shown here is derived from an EMBL/GenBank/DDBJ whole genome shotgun (WGS) entry which is preliminary data.</text>
</comment>
<dbReference type="GO" id="GO:0005546">
    <property type="term" value="F:phosphatidylinositol-4,5-bisphosphate binding"/>
    <property type="evidence" value="ECO:0007669"/>
    <property type="project" value="InterPro"/>
</dbReference>
<keyword evidence="3" id="KW-0268">Exocytosis</keyword>
<proteinExistence type="inferred from homology"/>
<organism evidence="5 6">
    <name type="scientific">Striga asiatica</name>
    <name type="common">Asiatic witchweed</name>
    <name type="synonym">Buchnera asiatica</name>
    <dbReference type="NCBI Taxonomy" id="4170"/>
    <lineage>
        <taxon>Eukaryota</taxon>
        <taxon>Viridiplantae</taxon>
        <taxon>Streptophyta</taxon>
        <taxon>Embryophyta</taxon>
        <taxon>Tracheophyta</taxon>
        <taxon>Spermatophyta</taxon>
        <taxon>Magnoliopsida</taxon>
        <taxon>eudicotyledons</taxon>
        <taxon>Gunneridae</taxon>
        <taxon>Pentapetalae</taxon>
        <taxon>asterids</taxon>
        <taxon>lamiids</taxon>
        <taxon>Lamiales</taxon>
        <taxon>Orobanchaceae</taxon>
        <taxon>Buchnereae</taxon>
        <taxon>Striga</taxon>
    </lineage>
</organism>
<dbReference type="GO" id="GO:0000145">
    <property type="term" value="C:exocyst"/>
    <property type="evidence" value="ECO:0007669"/>
    <property type="project" value="InterPro"/>
</dbReference>
<feature type="domain" description="Exocyst complex subunit Exo70 C-terminal" evidence="4">
    <location>
        <begin position="201"/>
        <end position="572"/>
    </location>
</feature>
<name>A0A5A7R7U8_STRAF</name>
<dbReference type="EMBL" id="BKCP01010626">
    <property type="protein sequence ID" value="GER53599.1"/>
    <property type="molecule type" value="Genomic_DNA"/>
</dbReference>
<keyword evidence="6" id="KW-1185">Reference proteome</keyword>
<accession>A0A5A7R7U8</accession>
<reference evidence="6" key="1">
    <citation type="journal article" date="2019" name="Curr. Biol.">
        <title>Genome Sequence of Striga asiatica Provides Insight into the Evolution of Plant Parasitism.</title>
        <authorList>
            <person name="Yoshida S."/>
            <person name="Kim S."/>
            <person name="Wafula E.K."/>
            <person name="Tanskanen J."/>
            <person name="Kim Y.M."/>
            <person name="Honaas L."/>
            <person name="Yang Z."/>
            <person name="Spallek T."/>
            <person name="Conn C.E."/>
            <person name="Ichihashi Y."/>
            <person name="Cheong K."/>
            <person name="Cui S."/>
            <person name="Der J.P."/>
            <person name="Gundlach H."/>
            <person name="Jiao Y."/>
            <person name="Hori C."/>
            <person name="Ishida J.K."/>
            <person name="Kasahara H."/>
            <person name="Kiba T."/>
            <person name="Kim M.S."/>
            <person name="Koo N."/>
            <person name="Laohavisit A."/>
            <person name="Lee Y.H."/>
            <person name="Lumba S."/>
            <person name="McCourt P."/>
            <person name="Mortimer J.C."/>
            <person name="Mutuku J.M."/>
            <person name="Nomura T."/>
            <person name="Sasaki-Sekimoto Y."/>
            <person name="Seto Y."/>
            <person name="Wang Y."/>
            <person name="Wakatake T."/>
            <person name="Sakakibara H."/>
            <person name="Demura T."/>
            <person name="Yamaguchi S."/>
            <person name="Yoneyama K."/>
            <person name="Manabe R.I."/>
            <person name="Nelson D.C."/>
            <person name="Schulman A.H."/>
            <person name="Timko M.P."/>
            <person name="dePamphilis C.W."/>
            <person name="Choi D."/>
            <person name="Shirasu K."/>
        </authorList>
    </citation>
    <scope>NUCLEOTIDE SEQUENCE [LARGE SCALE GENOMIC DNA]</scope>
    <source>
        <strain evidence="6">cv. UVA1</strain>
    </source>
</reference>
<dbReference type="GO" id="GO:0015031">
    <property type="term" value="P:protein transport"/>
    <property type="evidence" value="ECO:0007669"/>
    <property type="project" value="UniProtKB-KW"/>
</dbReference>
<evidence type="ECO:0000256" key="1">
    <source>
        <dbReference type="ARBA" id="ARBA00006756"/>
    </source>
</evidence>
<evidence type="ECO:0000313" key="5">
    <source>
        <dbReference type="EMBL" id="GER53599.1"/>
    </source>
</evidence>
<dbReference type="AlphaFoldDB" id="A0A5A7R7U8"/>
<keyword evidence="2 3" id="KW-0813">Transport</keyword>
<dbReference type="PANTHER" id="PTHR12542:SF7">
    <property type="entry name" value="EXOCYST SUBUNIT EXO70 FAMILY PROTEIN"/>
    <property type="match status" value="1"/>
</dbReference>
<dbReference type="Proteomes" id="UP000325081">
    <property type="component" value="Unassembled WGS sequence"/>
</dbReference>